<feature type="region of interest" description="Disordered" evidence="4">
    <location>
        <begin position="1"/>
        <end position="68"/>
    </location>
</feature>
<evidence type="ECO:0000256" key="3">
    <source>
        <dbReference type="PROSITE-ProRule" id="PRU00221"/>
    </source>
</evidence>
<comment type="caution">
    <text evidence="5">The sequence shown here is derived from an EMBL/GenBank/DDBJ whole genome shotgun (WGS) entry which is preliminary data.</text>
</comment>
<dbReference type="SMART" id="SM00320">
    <property type="entry name" value="WD40"/>
    <property type="match status" value="4"/>
</dbReference>
<feature type="compositionally biased region" description="Gly residues" evidence="4">
    <location>
        <begin position="51"/>
        <end position="68"/>
    </location>
</feature>
<feature type="compositionally biased region" description="Low complexity" evidence="4">
    <location>
        <begin position="237"/>
        <end position="250"/>
    </location>
</feature>
<dbReference type="InterPro" id="IPR019775">
    <property type="entry name" value="WD40_repeat_CS"/>
</dbReference>
<sequence length="636" mass="67785">MFGGGIFGNQNTSQSTGGIGGLLGQPQQSSFGAPQGGLFGNAAPQQNLFGQGQGTQGQPGFGSMLGGQMMQGGLGGGLGSGLGGGLGGGLGLQQQQTQSTFGTTGGIGQPPVLGQQAPTFGGLGGGLGTGLTGGIGGGFGQQTGLMGQQPQTGSLFGQPTQTGGLFGQQQQQPTLFGQQQQPQQATTGLFSNTAAAAQPFGQQSGGLFGQTPQQPQQTGFGFGQQQTATPGFGGTTLFGQQQPQQQVQTGLGFGGGLGQQTQTGNQIVLPGGVDDSVNDATLEQRIRLEDSVSAICWGTTIPNYLAISSWDGKVRILEIQQNSYKRELFERRCFQVDGAIGQVQNPIICMDAKGDLSQIFIGCGFDHTVRVIDVNSGQIVPIGQHQALIISVYWIESAQMILSISADQSLKMWDVRAPGQPRFQCQFQHKPLISDCNFPLLVIGFATEKLTIINLNEIQQLPGRFQYIDSPLGTYSQLTSIAIFPARDGFTLGSIDGRGHQTNITTKSTQGMPTEFSLKSIMTFKAHKVEDNQKGKIQNYFFPVNCIQMNVKNNFFLMTAGGEGQMIFWDINVRNKIRTFQFNCNPIVCAKMSPDGSMLAYALGNDFSKGPEYFNEFQPKIFVHFIPDNELRYPKN</sequence>
<dbReference type="PROSITE" id="PS50082">
    <property type="entry name" value="WD_REPEATS_2"/>
    <property type="match status" value="1"/>
</dbReference>
<organism evidence="5 6">
    <name type="scientific">Paramecium sonneborni</name>
    <dbReference type="NCBI Taxonomy" id="65129"/>
    <lineage>
        <taxon>Eukaryota</taxon>
        <taxon>Sar</taxon>
        <taxon>Alveolata</taxon>
        <taxon>Ciliophora</taxon>
        <taxon>Intramacronucleata</taxon>
        <taxon>Oligohymenophorea</taxon>
        <taxon>Peniculida</taxon>
        <taxon>Parameciidae</taxon>
        <taxon>Paramecium</taxon>
    </lineage>
</organism>
<evidence type="ECO:0000313" key="6">
    <source>
        <dbReference type="Proteomes" id="UP000692954"/>
    </source>
</evidence>
<feature type="region of interest" description="Disordered" evidence="4">
    <location>
        <begin position="224"/>
        <end position="255"/>
    </location>
</feature>
<evidence type="ECO:0000313" key="5">
    <source>
        <dbReference type="EMBL" id="CAD8092029.1"/>
    </source>
</evidence>
<proteinExistence type="predicted"/>
<gene>
    <name evidence="5" type="ORF">PSON_ATCC_30995.1.T0580179</name>
</gene>
<accession>A0A8S1NKP1</accession>
<dbReference type="EMBL" id="CAJJDN010000058">
    <property type="protein sequence ID" value="CAD8092029.1"/>
    <property type="molecule type" value="Genomic_DNA"/>
</dbReference>
<name>A0A8S1NKP1_9CILI</name>
<dbReference type="InterPro" id="IPR001680">
    <property type="entry name" value="WD40_rpt"/>
</dbReference>
<dbReference type="AlphaFoldDB" id="A0A8S1NKP1"/>
<dbReference type="Proteomes" id="UP000692954">
    <property type="component" value="Unassembled WGS sequence"/>
</dbReference>
<protein>
    <submittedName>
        <fullName evidence="5">Uncharacterized protein</fullName>
    </submittedName>
</protein>
<dbReference type="PROSITE" id="PS00678">
    <property type="entry name" value="WD_REPEATS_1"/>
    <property type="match status" value="1"/>
</dbReference>
<keyword evidence="2" id="KW-0677">Repeat</keyword>
<evidence type="ECO:0000256" key="1">
    <source>
        <dbReference type="ARBA" id="ARBA00022574"/>
    </source>
</evidence>
<evidence type="ECO:0000256" key="4">
    <source>
        <dbReference type="SAM" id="MobiDB-lite"/>
    </source>
</evidence>
<dbReference type="OrthoDB" id="256303at2759"/>
<dbReference type="PROSITE" id="PS50294">
    <property type="entry name" value="WD_REPEATS_REGION"/>
    <property type="match status" value="1"/>
</dbReference>
<evidence type="ECO:0000256" key="2">
    <source>
        <dbReference type="ARBA" id="ARBA00022737"/>
    </source>
</evidence>
<reference evidence="5" key="1">
    <citation type="submission" date="2021-01" db="EMBL/GenBank/DDBJ databases">
        <authorList>
            <consortium name="Genoscope - CEA"/>
            <person name="William W."/>
        </authorList>
    </citation>
    <scope>NUCLEOTIDE SEQUENCE</scope>
</reference>
<dbReference type="PANTHER" id="PTHR10971">
    <property type="entry name" value="MRNA EXPORT FACTOR AND BUB3"/>
    <property type="match status" value="1"/>
</dbReference>
<feature type="repeat" description="WD" evidence="3">
    <location>
        <begin position="382"/>
        <end position="416"/>
    </location>
</feature>
<keyword evidence="6" id="KW-1185">Reference proteome</keyword>
<keyword evidence="1 3" id="KW-0853">WD repeat</keyword>